<protein>
    <submittedName>
        <fullName evidence="2">Phosphoadenosine phosphosulfate reductase family protein</fullName>
    </submittedName>
</protein>
<gene>
    <name evidence="2" type="ORF">F3K02_12730</name>
</gene>
<dbReference type="PANTHER" id="PTHR43196:SF2">
    <property type="entry name" value="PHOSPHOADENOSINE PHOSPHOSULFATE REDUCTASE"/>
    <property type="match status" value="1"/>
</dbReference>
<proteinExistence type="predicted"/>
<dbReference type="InterPro" id="IPR014729">
    <property type="entry name" value="Rossmann-like_a/b/a_fold"/>
</dbReference>
<evidence type="ECO:0000259" key="1">
    <source>
        <dbReference type="Pfam" id="PF01507"/>
    </source>
</evidence>
<reference evidence="2 3" key="1">
    <citation type="submission" date="2019-09" db="EMBL/GenBank/DDBJ databases">
        <title>Hydrogenophaga aromatica sp. nov., isolated from a para-xylene-degrading enrichment culture.</title>
        <authorList>
            <person name="Tancsics A."/>
            <person name="Banerjee S."/>
        </authorList>
    </citation>
    <scope>NUCLEOTIDE SEQUENCE [LARGE SCALE GENOMIC DNA]</scope>
    <source>
        <strain evidence="2 3">D2P1</strain>
    </source>
</reference>
<comment type="caution">
    <text evidence="2">The sequence shown here is derived from an EMBL/GenBank/DDBJ whole genome shotgun (WGS) entry which is preliminary data.</text>
</comment>
<dbReference type="EMBL" id="VYGV01000011">
    <property type="protein sequence ID" value="NWF46110.1"/>
    <property type="molecule type" value="Genomic_DNA"/>
</dbReference>
<dbReference type="Pfam" id="PF01507">
    <property type="entry name" value="PAPS_reduct"/>
    <property type="match status" value="1"/>
</dbReference>
<dbReference type="PANTHER" id="PTHR43196">
    <property type="entry name" value="SULFATE ADENYLYLTRANSFERASE SUBUNIT 2"/>
    <property type="match status" value="1"/>
</dbReference>
<dbReference type="Proteomes" id="UP000545507">
    <property type="component" value="Unassembled WGS sequence"/>
</dbReference>
<dbReference type="Gene3D" id="3.40.50.620">
    <property type="entry name" value="HUPs"/>
    <property type="match status" value="1"/>
</dbReference>
<dbReference type="AlphaFoldDB" id="A0A7Y8KX17"/>
<evidence type="ECO:0000313" key="3">
    <source>
        <dbReference type="Proteomes" id="UP000545507"/>
    </source>
</evidence>
<dbReference type="InterPro" id="IPR050128">
    <property type="entry name" value="Sulfate_adenylyltrnsfr_sub2"/>
</dbReference>
<dbReference type="GO" id="GO:0003824">
    <property type="term" value="F:catalytic activity"/>
    <property type="evidence" value="ECO:0007669"/>
    <property type="project" value="InterPro"/>
</dbReference>
<dbReference type="RefSeq" id="WP_177136017.1">
    <property type="nucleotide sequence ID" value="NZ_VYGV01000011.1"/>
</dbReference>
<evidence type="ECO:0000313" key="2">
    <source>
        <dbReference type="EMBL" id="NWF46110.1"/>
    </source>
</evidence>
<accession>A0A7Y8KX17</accession>
<dbReference type="SUPFAM" id="SSF52402">
    <property type="entry name" value="Adenine nucleotide alpha hydrolases-like"/>
    <property type="match status" value="1"/>
</dbReference>
<feature type="domain" description="Phosphoadenosine phosphosulphate reductase" evidence="1">
    <location>
        <begin position="172"/>
        <end position="252"/>
    </location>
</feature>
<organism evidence="2 3">
    <name type="scientific">Hydrogenophaga aromaticivorans</name>
    <dbReference type="NCBI Taxonomy" id="2610898"/>
    <lineage>
        <taxon>Bacteria</taxon>
        <taxon>Pseudomonadati</taxon>
        <taxon>Pseudomonadota</taxon>
        <taxon>Betaproteobacteria</taxon>
        <taxon>Burkholderiales</taxon>
        <taxon>Comamonadaceae</taxon>
        <taxon>Hydrogenophaga</taxon>
    </lineage>
</organism>
<sequence length="340" mass="38352">MLWPELQANEEIDEIHDENVDLSVYDRFLVFFSGGKDSLACLLHLLEMGVQAEKIELHHHLVDGREGSTLMDWPVTEAYCEAVAKHFGVKLTLSWRRGGFEAEMNRKDAATAPVCIPDGTGGFVAVGGNGPLGTRLKFPQVSANLSVRWCSSSLKIDTGARYLTNDEVFTRGKTLVLTGERAQESKARSKYRQFEAHRCDLRTGRSYQRHIDHWRPIHQWDEAAVWEIIKRWGILAHPAYHLGWGRTSCRQCIFGSKNQWATVRAIAPEAFQKIAVYEREFGVTIHRSESVVQRADAGVPYALDHRWIAIANSKTLDIPVHVADRWEMPLGAFGESCGPT</sequence>
<dbReference type="InterPro" id="IPR002500">
    <property type="entry name" value="PAPS_reduct_dom"/>
</dbReference>
<name>A0A7Y8KX17_9BURK</name>
<keyword evidence="3" id="KW-1185">Reference proteome</keyword>